<protein>
    <recommendedName>
        <fullName evidence="6">DNA polymerase epsilon subunit</fullName>
    </recommendedName>
    <alternativeName>
        <fullName evidence="6">DNA polymerase II subunit 2</fullName>
    </alternativeName>
</protein>
<evidence type="ECO:0000256" key="1">
    <source>
        <dbReference type="ARBA" id="ARBA00004123"/>
    </source>
</evidence>
<evidence type="ECO:0000259" key="8">
    <source>
        <dbReference type="Pfam" id="PF12213"/>
    </source>
</evidence>
<evidence type="ECO:0000256" key="3">
    <source>
        <dbReference type="ARBA" id="ARBA00022705"/>
    </source>
</evidence>
<dbReference type="Pfam" id="PF04042">
    <property type="entry name" value="DNA_pol_E_B"/>
    <property type="match status" value="1"/>
</dbReference>
<dbReference type="GO" id="GO:0042276">
    <property type="term" value="P:error-prone translesion synthesis"/>
    <property type="evidence" value="ECO:0007669"/>
    <property type="project" value="TreeGrafter"/>
</dbReference>
<name>A0A835YQA3_9STRA</name>
<feature type="domain" description="DNA polymerase alpha/delta/epsilon subunit B" evidence="7">
    <location>
        <begin position="277"/>
        <end position="487"/>
    </location>
</feature>
<keyword evidence="4 6" id="KW-0238">DNA-binding</keyword>
<dbReference type="SUPFAM" id="SSF56300">
    <property type="entry name" value="Metallo-dependent phosphatases"/>
    <property type="match status" value="1"/>
</dbReference>
<accession>A0A835YQA3</accession>
<dbReference type="Pfam" id="PF12213">
    <property type="entry name" value="Dpoe2NT"/>
    <property type="match status" value="1"/>
</dbReference>
<comment type="similarity">
    <text evidence="2 6">Belongs to the DNA polymerase epsilon subunit B family.</text>
</comment>
<keyword evidence="5 6" id="KW-0539">Nucleus</keyword>
<comment type="caution">
    <text evidence="9">The sequence shown here is derived from an EMBL/GenBank/DDBJ whole genome shotgun (WGS) entry which is preliminary data.</text>
</comment>
<dbReference type="PANTHER" id="PTHR12708">
    <property type="entry name" value="DNA POLYMERASE EPSILON SUBUNIT B"/>
    <property type="match status" value="1"/>
</dbReference>
<dbReference type="GO" id="GO:0003677">
    <property type="term" value="F:DNA binding"/>
    <property type="evidence" value="ECO:0007669"/>
    <property type="project" value="UniProtKB-UniRule"/>
</dbReference>
<dbReference type="Gene3D" id="1.10.8.60">
    <property type="match status" value="1"/>
</dbReference>
<dbReference type="EMBL" id="JAFCMP010000446">
    <property type="protein sequence ID" value="KAG5179611.1"/>
    <property type="molecule type" value="Genomic_DNA"/>
</dbReference>
<keyword evidence="3 6" id="KW-0235">DNA replication</keyword>
<dbReference type="InterPro" id="IPR024639">
    <property type="entry name" value="DNA_pol_e_bsu_N"/>
</dbReference>
<reference evidence="9" key="1">
    <citation type="submission" date="2021-02" db="EMBL/GenBank/DDBJ databases">
        <title>First Annotated Genome of the Yellow-green Alga Tribonema minus.</title>
        <authorList>
            <person name="Mahan K.M."/>
        </authorList>
    </citation>
    <scope>NUCLEOTIDE SEQUENCE</scope>
    <source>
        <strain evidence="9">UTEX B ZZ1240</strain>
    </source>
</reference>
<dbReference type="Proteomes" id="UP000664859">
    <property type="component" value="Unassembled WGS sequence"/>
</dbReference>
<dbReference type="InterPro" id="IPR029052">
    <property type="entry name" value="Metallo-depent_PP-like"/>
</dbReference>
<proteinExistence type="inferred from homology"/>
<comment type="function">
    <text evidence="6">Participates in DNA repair and in chromosomal DNA replication.</text>
</comment>
<gene>
    <name evidence="9" type="ORF">JKP88DRAFT_200860</name>
</gene>
<dbReference type="PANTHER" id="PTHR12708:SF0">
    <property type="entry name" value="DNA POLYMERASE EPSILON SUBUNIT 2"/>
    <property type="match status" value="1"/>
</dbReference>
<dbReference type="PIRSF" id="PIRSF000799">
    <property type="entry name" value="DNA_pol_eps_2"/>
    <property type="match status" value="1"/>
</dbReference>
<dbReference type="GO" id="GO:0008622">
    <property type="term" value="C:epsilon DNA polymerase complex"/>
    <property type="evidence" value="ECO:0007669"/>
    <property type="project" value="UniProtKB-UniRule"/>
</dbReference>
<evidence type="ECO:0000256" key="4">
    <source>
        <dbReference type="ARBA" id="ARBA00023125"/>
    </source>
</evidence>
<dbReference type="GO" id="GO:0006261">
    <property type="term" value="P:DNA-templated DNA replication"/>
    <property type="evidence" value="ECO:0007669"/>
    <property type="project" value="InterPro"/>
</dbReference>
<comment type="subcellular location">
    <subcellularLocation>
        <location evidence="1 6">Nucleus</location>
    </subcellularLocation>
</comment>
<keyword evidence="10" id="KW-1185">Reference proteome</keyword>
<dbReference type="AlphaFoldDB" id="A0A835YQA3"/>
<evidence type="ECO:0000256" key="6">
    <source>
        <dbReference type="PIRNR" id="PIRNR000799"/>
    </source>
</evidence>
<organism evidence="9 10">
    <name type="scientific">Tribonema minus</name>
    <dbReference type="NCBI Taxonomy" id="303371"/>
    <lineage>
        <taxon>Eukaryota</taxon>
        <taxon>Sar</taxon>
        <taxon>Stramenopiles</taxon>
        <taxon>Ochrophyta</taxon>
        <taxon>PX clade</taxon>
        <taxon>Xanthophyceae</taxon>
        <taxon>Tribonematales</taxon>
        <taxon>Tribonemataceae</taxon>
        <taxon>Tribonema</taxon>
    </lineage>
</organism>
<sequence length="524" mass="57681">MGLMRQIAQAFRLQGLQLTGEAMKAIISVIESEEDSAAALGAVISAIKDKIERKELRSTVIDEAAVAAVAIDLSNTEDDLARASLKVLNAFEGARLWYDPLRKSLQWETQEQRTSVLHAGPEAKGEMLRDRLLLMQQRTQRHELFRAPVIASSRKDTIKLTSLDSLLGSHGGKCIMGMLTQPSEGAYHIEDLTCQVPIDVSGAGYTAGMFTENCVVVAEGEMVDGAFRIDMMGFPPPELRKATALAIGQPDLFGTGMTHQQVELLDNLEGDAEESMFILLSDVHLDKPAVMEKLRVIFEGFSDMPEPPLFVLMGDFSSAPINQTSESVAQMADKFDALGSLIAEFPALAQHANFVIVPGPNDPATIGGMALPRGPIPRYFAKGLVERVSNVHLATSPCRLRFYTQEIVLFRDDIFKKMQRHCIVPPKNPPDAPNMDASEHLVKTLLDQGHLCPLPLSSRPIHCQFDAALRLYPLPQVVILADRSEQFSWQYHDSTWAINPGSFPSDFSFVVYRPSSGDVEFSSC</sequence>
<evidence type="ECO:0000313" key="10">
    <source>
        <dbReference type="Proteomes" id="UP000664859"/>
    </source>
</evidence>
<evidence type="ECO:0000256" key="2">
    <source>
        <dbReference type="ARBA" id="ARBA00009560"/>
    </source>
</evidence>
<dbReference type="Gene3D" id="3.60.21.50">
    <property type="match status" value="1"/>
</dbReference>
<evidence type="ECO:0000313" key="9">
    <source>
        <dbReference type="EMBL" id="KAG5179611.1"/>
    </source>
</evidence>
<evidence type="ECO:0000259" key="7">
    <source>
        <dbReference type="Pfam" id="PF04042"/>
    </source>
</evidence>
<dbReference type="InterPro" id="IPR007185">
    <property type="entry name" value="DNA_pol_a/d/e_bsu"/>
</dbReference>
<dbReference type="InterPro" id="IPR016266">
    <property type="entry name" value="POLE2"/>
</dbReference>
<dbReference type="OrthoDB" id="10254730at2759"/>
<evidence type="ECO:0000256" key="5">
    <source>
        <dbReference type="ARBA" id="ARBA00023242"/>
    </source>
</evidence>
<feature type="domain" description="DNA polymerase epsilon subunit B N-terminal" evidence="8">
    <location>
        <begin position="3"/>
        <end position="67"/>
    </location>
</feature>